<keyword evidence="16" id="KW-0732">Signal</keyword>
<accession>A0A5B7I725</accession>
<keyword evidence="13" id="KW-0407">Ion channel</keyword>
<evidence type="ECO:0000256" key="2">
    <source>
        <dbReference type="ARBA" id="ARBA00008685"/>
    </source>
</evidence>
<feature type="domain" description="Ionotropic glutamate receptor L-glutamate and glycine-binding" evidence="18">
    <location>
        <begin position="1"/>
        <end position="53"/>
    </location>
</feature>
<feature type="binding site" evidence="14">
    <location>
        <position position="63"/>
    </location>
    <ligand>
        <name>L-glutamate</name>
        <dbReference type="ChEBI" id="CHEBI:29985"/>
    </ligand>
</feature>
<keyword evidence="12" id="KW-1071">Ligand-gated ion channel</keyword>
<feature type="binding site" evidence="14">
    <location>
        <position position="70"/>
    </location>
    <ligand>
        <name>L-glutamate</name>
        <dbReference type="ChEBI" id="CHEBI:29985"/>
    </ligand>
</feature>
<reference evidence="19 20" key="1">
    <citation type="submission" date="2019-05" db="EMBL/GenBank/DDBJ databases">
        <title>Another draft genome of Portunus trituberculatus and its Hox gene families provides insights of decapod evolution.</title>
        <authorList>
            <person name="Jeong J.-H."/>
            <person name="Song I."/>
            <person name="Kim S."/>
            <person name="Choi T."/>
            <person name="Kim D."/>
            <person name="Ryu S."/>
            <person name="Kim W."/>
        </authorList>
    </citation>
    <scope>NUCLEOTIDE SEQUENCE [LARGE SCALE GENOMIC DNA]</scope>
    <source>
        <tissue evidence="19">Muscle</tissue>
    </source>
</reference>
<dbReference type="PANTHER" id="PTHR18966">
    <property type="entry name" value="IONOTROPIC GLUTAMATE RECEPTOR"/>
    <property type="match status" value="1"/>
</dbReference>
<keyword evidence="4" id="KW-1003">Cell membrane</keyword>
<keyword evidence="5 15" id="KW-0812">Transmembrane</keyword>
<dbReference type="SMART" id="SM00079">
    <property type="entry name" value="PBPe"/>
    <property type="match status" value="1"/>
</dbReference>
<dbReference type="GO" id="GO:0038023">
    <property type="term" value="F:signaling receptor activity"/>
    <property type="evidence" value="ECO:0007669"/>
    <property type="project" value="InterPro"/>
</dbReference>
<feature type="chain" id="PRO_5023010454" evidence="16">
    <location>
        <begin position="20"/>
        <end position="135"/>
    </location>
</feature>
<dbReference type="InterPro" id="IPR001508">
    <property type="entry name" value="Iono_Glu_rcpt_met"/>
</dbReference>
<dbReference type="Proteomes" id="UP000324222">
    <property type="component" value="Unassembled WGS sequence"/>
</dbReference>
<comment type="caution">
    <text evidence="19">The sequence shown here is derived from an EMBL/GenBank/DDBJ whole genome shotgun (WGS) entry which is preliminary data.</text>
</comment>
<name>A0A5B7I725_PORTR</name>
<dbReference type="SUPFAM" id="SSF53850">
    <property type="entry name" value="Periplasmic binding protein-like II"/>
    <property type="match status" value="1"/>
</dbReference>
<evidence type="ECO:0000256" key="13">
    <source>
        <dbReference type="ARBA" id="ARBA00023303"/>
    </source>
</evidence>
<evidence type="ECO:0000259" key="18">
    <source>
        <dbReference type="SMART" id="SM00918"/>
    </source>
</evidence>
<comment type="subcellular location">
    <subcellularLocation>
        <location evidence="1">Cell membrane</location>
        <topology evidence="1">Multi-pass membrane protein</topology>
    </subcellularLocation>
</comment>
<sequence length="135" mass="14925">MCCWGFCIDLLLTLAEKNAFSFSLFLAPDGQYGDLVEGPDGRNWTGMIGHLAGDGDADMAVAPLTINPQRSQDIHLTKPFKYQGITILVKRASIVPALVSILQPFRGTLWLLLMATVHVIAVLIWLLDRLSPVYR</sequence>
<evidence type="ECO:0000313" key="19">
    <source>
        <dbReference type="EMBL" id="MPC80330.1"/>
    </source>
</evidence>
<keyword evidence="6 15" id="KW-1133">Transmembrane helix</keyword>
<dbReference type="GO" id="GO:0043226">
    <property type="term" value="C:organelle"/>
    <property type="evidence" value="ECO:0007669"/>
    <property type="project" value="UniProtKB-ARBA"/>
</dbReference>
<evidence type="ECO:0000256" key="6">
    <source>
        <dbReference type="ARBA" id="ARBA00022989"/>
    </source>
</evidence>
<feature type="transmembrane region" description="Helical" evidence="15">
    <location>
        <begin position="109"/>
        <end position="127"/>
    </location>
</feature>
<evidence type="ECO:0000256" key="1">
    <source>
        <dbReference type="ARBA" id="ARBA00004651"/>
    </source>
</evidence>
<proteinExistence type="inferred from homology"/>
<dbReference type="InterPro" id="IPR015683">
    <property type="entry name" value="Ionotropic_Glu_rcpt"/>
</dbReference>
<dbReference type="InterPro" id="IPR001320">
    <property type="entry name" value="Iontro_rcpt_C"/>
</dbReference>
<keyword evidence="8" id="KW-0406">Ion transport</keyword>
<feature type="binding site" evidence="14">
    <location>
        <position position="65"/>
    </location>
    <ligand>
        <name>L-glutamate</name>
        <dbReference type="ChEBI" id="CHEBI:29985"/>
    </ligand>
</feature>
<evidence type="ECO:0000256" key="7">
    <source>
        <dbReference type="ARBA" id="ARBA00023054"/>
    </source>
</evidence>
<dbReference type="AlphaFoldDB" id="A0A5B7I725"/>
<evidence type="ECO:0000256" key="9">
    <source>
        <dbReference type="ARBA" id="ARBA00023136"/>
    </source>
</evidence>
<protein>
    <submittedName>
        <fullName evidence="19">Glutamate [NMDA] receptor subunit 1</fullName>
    </submittedName>
</protein>
<dbReference type="GO" id="GO:0015276">
    <property type="term" value="F:ligand-gated monoatomic ion channel activity"/>
    <property type="evidence" value="ECO:0007669"/>
    <property type="project" value="InterPro"/>
</dbReference>
<dbReference type="SMART" id="SM00918">
    <property type="entry name" value="Lig_chan-Glu_bd"/>
    <property type="match status" value="1"/>
</dbReference>
<dbReference type="OrthoDB" id="5984008at2759"/>
<evidence type="ECO:0000259" key="17">
    <source>
        <dbReference type="SMART" id="SM00079"/>
    </source>
</evidence>
<dbReference type="PRINTS" id="PR00177">
    <property type="entry name" value="NMDARECEPTOR"/>
</dbReference>
<evidence type="ECO:0000256" key="12">
    <source>
        <dbReference type="ARBA" id="ARBA00023286"/>
    </source>
</evidence>
<feature type="domain" description="Ionotropic glutamate receptor C-terminal" evidence="17">
    <location>
        <begin position="1"/>
        <end position="135"/>
    </location>
</feature>
<evidence type="ECO:0000256" key="10">
    <source>
        <dbReference type="ARBA" id="ARBA00023170"/>
    </source>
</evidence>
<keyword evidence="3" id="KW-0813">Transport</keyword>
<keyword evidence="10 19" id="KW-0675">Receptor</keyword>
<keyword evidence="20" id="KW-1185">Reference proteome</keyword>
<gene>
    <name evidence="19" type="primary">Nmdar1_5</name>
    <name evidence="19" type="ORF">E2C01_074908</name>
</gene>
<evidence type="ECO:0000256" key="5">
    <source>
        <dbReference type="ARBA" id="ARBA00022692"/>
    </source>
</evidence>
<evidence type="ECO:0000256" key="15">
    <source>
        <dbReference type="SAM" id="Phobius"/>
    </source>
</evidence>
<dbReference type="Gene3D" id="3.40.190.10">
    <property type="entry name" value="Periplasmic binding protein-like II"/>
    <property type="match status" value="1"/>
</dbReference>
<dbReference type="GO" id="GO:0005886">
    <property type="term" value="C:plasma membrane"/>
    <property type="evidence" value="ECO:0007669"/>
    <property type="project" value="UniProtKB-SubCell"/>
</dbReference>
<comment type="similarity">
    <text evidence="2">Belongs to the glutamate-gated ion channel (TC 1.A.10.1) family.</text>
</comment>
<dbReference type="Gene3D" id="1.10.287.70">
    <property type="match status" value="1"/>
</dbReference>
<evidence type="ECO:0000256" key="3">
    <source>
        <dbReference type="ARBA" id="ARBA00022448"/>
    </source>
</evidence>
<evidence type="ECO:0000256" key="16">
    <source>
        <dbReference type="SAM" id="SignalP"/>
    </source>
</evidence>
<keyword evidence="7" id="KW-0175">Coiled coil</keyword>
<evidence type="ECO:0000313" key="20">
    <source>
        <dbReference type="Proteomes" id="UP000324222"/>
    </source>
</evidence>
<evidence type="ECO:0000256" key="4">
    <source>
        <dbReference type="ARBA" id="ARBA00022475"/>
    </source>
</evidence>
<dbReference type="EMBL" id="VSRR010053725">
    <property type="protein sequence ID" value="MPC80330.1"/>
    <property type="molecule type" value="Genomic_DNA"/>
</dbReference>
<keyword evidence="11" id="KW-0325">Glycoprotein</keyword>
<evidence type="ECO:0000256" key="11">
    <source>
        <dbReference type="ARBA" id="ARBA00023180"/>
    </source>
</evidence>
<dbReference type="InterPro" id="IPR019594">
    <property type="entry name" value="Glu/Gly-bd"/>
</dbReference>
<feature type="signal peptide" evidence="16">
    <location>
        <begin position="1"/>
        <end position="19"/>
    </location>
</feature>
<organism evidence="19 20">
    <name type="scientific">Portunus trituberculatus</name>
    <name type="common">Swimming crab</name>
    <name type="synonym">Neptunus trituberculatus</name>
    <dbReference type="NCBI Taxonomy" id="210409"/>
    <lineage>
        <taxon>Eukaryota</taxon>
        <taxon>Metazoa</taxon>
        <taxon>Ecdysozoa</taxon>
        <taxon>Arthropoda</taxon>
        <taxon>Crustacea</taxon>
        <taxon>Multicrustacea</taxon>
        <taxon>Malacostraca</taxon>
        <taxon>Eumalacostraca</taxon>
        <taxon>Eucarida</taxon>
        <taxon>Decapoda</taxon>
        <taxon>Pleocyemata</taxon>
        <taxon>Brachyura</taxon>
        <taxon>Eubrachyura</taxon>
        <taxon>Portunoidea</taxon>
        <taxon>Portunidae</taxon>
        <taxon>Portuninae</taxon>
        <taxon>Portunus</taxon>
    </lineage>
</organism>
<dbReference type="FunFam" id="3.40.190.10:FF:000078">
    <property type="entry name" value="glutamate receptor ionotropic, NMDA 3B"/>
    <property type="match status" value="1"/>
</dbReference>
<keyword evidence="9 15" id="KW-0472">Membrane</keyword>
<dbReference type="Pfam" id="PF10613">
    <property type="entry name" value="Lig_chan-Glu_bd"/>
    <property type="match status" value="1"/>
</dbReference>
<evidence type="ECO:0000256" key="8">
    <source>
        <dbReference type="ARBA" id="ARBA00023065"/>
    </source>
</evidence>
<evidence type="ECO:0000256" key="14">
    <source>
        <dbReference type="PIRSR" id="PIRSR601508-1"/>
    </source>
</evidence>